<reference evidence="4" key="1">
    <citation type="submission" date="2023-08" db="EMBL/GenBank/DDBJ databases">
        <title>Emergence of clinically-relevant ST2 carbapenem-resistant Acinetobacter baumannii strains in hospital sewages in Zhejiang, East of China.</title>
        <authorList>
            <person name="Kaichao C."/>
            <person name="Zhang R."/>
        </authorList>
    </citation>
    <scope>NUCLEOTIDE SEQUENCE</scope>
    <source>
        <strain evidence="4">M-RB-37</strain>
    </source>
</reference>
<dbReference type="EMBL" id="JAVIDL010000005">
    <property type="protein sequence ID" value="MDQ8934941.1"/>
    <property type="molecule type" value="Genomic_DNA"/>
</dbReference>
<evidence type="ECO:0000313" key="4">
    <source>
        <dbReference type="EMBL" id="MDQ8934941.1"/>
    </source>
</evidence>
<dbReference type="InterPro" id="IPR012816">
    <property type="entry name" value="NADAR"/>
</dbReference>
<comment type="caution">
    <text evidence="4">The sequence shown here is derived from an EMBL/GenBank/DDBJ whole genome shotgun (WGS) entry which is preliminary data.</text>
</comment>
<dbReference type="Proteomes" id="UP001243844">
    <property type="component" value="Unassembled WGS sequence"/>
</dbReference>
<protein>
    <submittedName>
        <fullName evidence="4">NADAR family protein</fullName>
    </submittedName>
</protein>
<dbReference type="RefSeq" id="WP_308975108.1">
    <property type="nucleotide sequence ID" value="NZ_JAVIDL010000005.1"/>
</dbReference>
<evidence type="ECO:0000256" key="1">
    <source>
        <dbReference type="ARBA" id="ARBA00000022"/>
    </source>
</evidence>
<evidence type="ECO:0000256" key="2">
    <source>
        <dbReference type="ARBA" id="ARBA00000751"/>
    </source>
</evidence>
<dbReference type="NCBIfam" id="TIGR02464">
    <property type="entry name" value="ribofla_fusion"/>
    <property type="match status" value="1"/>
</dbReference>
<comment type="catalytic activity">
    <reaction evidence="1">
        <text>5-amino-6-(5-phospho-D-ribosylamino)uracil + H2O = 5,6-diaminouracil + D-ribose 5-phosphate</text>
        <dbReference type="Rhea" id="RHEA:55020"/>
        <dbReference type="ChEBI" id="CHEBI:15377"/>
        <dbReference type="ChEBI" id="CHEBI:46252"/>
        <dbReference type="ChEBI" id="CHEBI:58453"/>
        <dbReference type="ChEBI" id="CHEBI:78346"/>
    </reaction>
</comment>
<dbReference type="AlphaFoldDB" id="A0AAW8J8B5"/>
<feature type="domain" description="NADAR" evidence="3">
    <location>
        <begin position="15"/>
        <end position="173"/>
    </location>
</feature>
<organism evidence="4 5">
    <name type="scientific">Acinetobacter rudis</name>
    <dbReference type="NCBI Taxonomy" id="632955"/>
    <lineage>
        <taxon>Bacteria</taxon>
        <taxon>Pseudomonadati</taxon>
        <taxon>Pseudomonadota</taxon>
        <taxon>Gammaproteobacteria</taxon>
        <taxon>Moraxellales</taxon>
        <taxon>Moraxellaceae</taxon>
        <taxon>Acinetobacter</taxon>
    </lineage>
</organism>
<dbReference type="SUPFAM" id="SSF143990">
    <property type="entry name" value="YbiA-like"/>
    <property type="match status" value="1"/>
</dbReference>
<proteinExistence type="predicted"/>
<gene>
    <name evidence="4" type="ORF">RFH47_04230</name>
</gene>
<dbReference type="CDD" id="cd15457">
    <property type="entry name" value="NADAR"/>
    <property type="match status" value="1"/>
</dbReference>
<evidence type="ECO:0000259" key="3">
    <source>
        <dbReference type="Pfam" id="PF08719"/>
    </source>
</evidence>
<accession>A0AAW8J8B5</accession>
<comment type="catalytic activity">
    <reaction evidence="2">
        <text>2,5-diamino-6-hydroxy-4-(5-phosphoribosylamino)-pyrimidine + H2O = 2,5,6-triamino-4-hydroxypyrimidine + D-ribose 5-phosphate</text>
        <dbReference type="Rhea" id="RHEA:23436"/>
        <dbReference type="ChEBI" id="CHEBI:15377"/>
        <dbReference type="ChEBI" id="CHEBI:58614"/>
        <dbReference type="ChEBI" id="CHEBI:78346"/>
        <dbReference type="ChEBI" id="CHEBI:137796"/>
    </reaction>
</comment>
<sequence>MLSIQQGQYFKYLCFWGHTPKSPQHVDASCLSQWFPAQFSVEGVAFCSAEQFMMAKKAELFKDQDIYRQILASNNPGEVKALGRKIKNYDECIWQQHCFDIVVEGNLAKFSQNSALKKYLLNTYERVLVEASPVDKIWGIGLAANHEFAQQPEHWQGLNLLGFALMQVRTQLQQGVDHGL</sequence>
<dbReference type="InterPro" id="IPR037238">
    <property type="entry name" value="YbiA-like_sf"/>
</dbReference>
<evidence type="ECO:0000313" key="5">
    <source>
        <dbReference type="Proteomes" id="UP001243844"/>
    </source>
</evidence>
<name>A0AAW8J8B5_9GAMM</name>
<dbReference type="Pfam" id="PF08719">
    <property type="entry name" value="NADAR"/>
    <property type="match status" value="1"/>
</dbReference>
<dbReference type="Gene3D" id="1.10.357.40">
    <property type="entry name" value="YbiA-like"/>
    <property type="match status" value="1"/>
</dbReference>